<gene>
    <name evidence="1" type="ORF">OFLC_LOCUS789</name>
</gene>
<organism evidence="3">
    <name type="scientific">Onchocerca flexuosa</name>
    <dbReference type="NCBI Taxonomy" id="387005"/>
    <lineage>
        <taxon>Eukaryota</taxon>
        <taxon>Metazoa</taxon>
        <taxon>Ecdysozoa</taxon>
        <taxon>Nematoda</taxon>
        <taxon>Chromadorea</taxon>
        <taxon>Rhabditida</taxon>
        <taxon>Spirurina</taxon>
        <taxon>Spiruromorpha</taxon>
        <taxon>Filarioidea</taxon>
        <taxon>Onchocercidae</taxon>
        <taxon>Onchocerca</taxon>
    </lineage>
</organism>
<dbReference type="AlphaFoldDB" id="A0A183GZX9"/>
<evidence type="ECO:0000313" key="3">
    <source>
        <dbReference type="WBParaSite" id="OFLC_0000078801-mRNA-1"/>
    </source>
</evidence>
<reference evidence="3" key="1">
    <citation type="submission" date="2016-06" db="UniProtKB">
        <authorList>
            <consortium name="WormBaseParasite"/>
        </authorList>
    </citation>
    <scope>IDENTIFICATION</scope>
</reference>
<accession>A0A183GZX9</accession>
<sequence>MSPRGLRKYLTLGKIYVLMNITIVIPESIELFIKIR</sequence>
<proteinExistence type="predicted"/>
<protein>
    <submittedName>
        <fullName evidence="1 3">Uncharacterized protein</fullName>
    </submittedName>
</protein>
<keyword evidence="2" id="KW-1185">Reference proteome</keyword>
<name>A0A183GZX9_9BILA</name>
<reference evidence="1 2" key="2">
    <citation type="submission" date="2018-11" db="EMBL/GenBank/DDBJ databases">
        <authorList>
            <consortium name="Pathogen Informatics"/>
        </authorList>
    </citation>
    <scope>NUCLEOTIDE SEQUENCE [LARGE SCALE GENOMIC DNA]</scope>
</reference>
<evidence type="ECO:0000313" key="2">
    <source>
        <dbReference type="Proteomes" id="UP000267606"/>
    </source>
</evidence>
<dbReference type="EMBL" id="UZAJ01000307">
    <property type="protein sequence ID" value="VDO27077.1"/>
    <property type="molecule type" value="Genomic_DNA"/>
</dbReference>
<dbReference type="Proteomes" id="UP000267606">
    <property type="component" value="Unassembled WGS sequence"/>
</dbReference>
<evidence type="ECO:0000313" key="1">
    <source>
        <dbReference type="EMBL" id="VDO27077.1"/>
    </source>
</evidence>
<dbReference type="WBParaSite" id="OFLC_0000078801-mRNA-1">
    <property type="protein sequence ID" value="OFLC_0000078801-mRNA-1"/>
    <property type="gene ID" value="OFLC_0000078801"/>
</dbReference>